<dbReference type="Pfam" id="PF25133">
    <property type="entry name" value="TYW2_N_2"/>
    <property type="match status" value="1"/>
</dbReference>
<proteinExistence type="inferred from homology"/>
<dbReference type="SUPFAM" id="SSF53335">
    <property type="entry name" value="S-adenosyl-L-methionine-dependent methyltransferases"/>
    <property type="match status" value="1"/>
</dbReference>
<dbReference type="HAMAP" id="MF_03152">
    <property type="entry name" value="TRM5"/>
    <property type="match status" value="1"/>
</dbReference>
<comment type="catalytic activity">
    <reaction evidence="9 10">
        <text>guanosine(37) in tRNA + S-adenosyl-L-methionine = N(1)-methylguanosine(37) in tRNA + S-adenosyl-L-homocysteine + H(+)</text>
        <dbReference type="Rhea" id="RHEA:36899"/>
        <dbReference type="Rhea" id="RHEA-COMP:10145"/>
        <dbReference type="Rhea" id="RHEA-COMP:10147"/>
        <dbReference type="ChEBI" id="CHEBI:15378"/>
        <dbReference type="ChEBI" id="CHEBI:57856"/>
        <dbReference type="ChEBI" id="CHEBI:59789"/>
        <dbReference type="ChEBI" id="CHEBI:73542"/>
        <dbReference type="ChEBI" id="CHEBI:74269"/>
        <dbReference type="EC" id="2.1.1.228"/>
    </reaction>
</comment>
<keyword evidence="7 10" id="KW-0496">Mitochondrion</keyword>
<feature type="binding site" evidence="10">
    <location>
        <begin position="280"/>
        <end position="281"/>
    </location>
    <ligand>
        <name>S-adenosyl-L-methionine</name>
        <dbReference type="ChEBI" id="CHEBI:59789"/>
    </ligand>
</feature>
<evidence type="ECO:0000256" key="8">
    <source>
        <dbReference type="ARBA" id="ARBA00023242"/>
    </source>
</evidence>
<comment type="caution">
    <text evidence="12">The sequence shown here is derived from an EMBL/GenBank/DDBJ whole genome shotgun (WGS) entry which is preliminary data.</text>
</comment>
<evidence type="ECO:0000256" key="9">
    <source>
        <dbReference type="ARBA" id="ARBA00047783"/>
    </source>
</evidence>
<comment type="similarity">
    <text evidence="10">Belongs to the TRM5 / TYW2 family.</text>
</comment>
<sequence>MPIKSLSWHNGRGCDVSILHAFDKGSIYSLKAILFSGVDPKAHTHVETCRYTGMQHDMDGVALSPLAVLKEDTGQSMTSAFELVKCKLTLFYNYWQMNEILEALLPEGMIVPSAFEMVGHIAHLNLRDEHLPYKKLIAKVVLDKNKPKIQTVVNKTDAIHNDYRTMQLEVLAGNRSLVTTVIENGMRFQVDLATVKDFLLIDIFNWNWGFVDLVVVQLLPSDLLCSQCDVFSGVGPIAISAAKKVKRVYANDLNPYAIEYLESNSVLNKLERKIKVFNMDGRRFINAMFTSDKAESITQVVMNLPNDAAEFLDAFRGIFRKKSRDKQLKLPMIHVYGFSKAQDPEFDFHQRIRIALSEVAVDVEMHRVRLVAPGKWMLRASFILPKSVVFAKAVLYM</sequence>
<evidence type="ECO:0000256" key="10">
    <source>
        <dbReference type="HAMAP-Rule" id="MF_03152"/>
    </source>
</evidence>
<gene>
    <name evidence="12" type="primary">VIT_19s0014g03930_2</name>
    <name evidence="12" type="ORF">CK203_048756</name>
</gene>
<evidence type="ECO:0000256" key="4">
    <source>
        <dbReference type="ARBA" id="ARBA00022679"/>
    </source>
</evidence>
<dbReference type="PROSITE" id="PS51684">
    <property type="entry name" value="SAM_MT_TRM5_TYW2"/>
    <property type="match status" value="1"/>
</dbReference>
<dbReference type="InterPro" id="IPR029063">
    <property type="entry name" value="SAM-dependent_MTases_sf"/>
</dbReference>
<evidence type="ECO:0000256" key="3">
    <source>
        <dbReference type="ARBA" id="ARBA00022603"/>
    </source>
</evidence>
<evidence type="ECO:0000256" key="6">
    <source>
        <dbReference type="ARBA" id="ARBA00022694"/>
    </source>
</evidence>
<dbReference type="GO" id="GO:0070901">
    <property type="term" value="P:mitochondrial tRNA methylation"/>
    <property type="evidence" value="ECO:0007669"/>
    <property type="project" value="UniProtKB-ARBA"/>
</dbReference>
<dbReference type="GO" id="GO:0005634">
    <property type="term" value="C:nucleus"/>
    <property type="evidence" value="ECO:0007669"/>
    <property type="project" value="UniProtKB-SubCell"/>
</dbReference>
<dbReference type="GO" id="GO:0052906">
    <property type="term" value="F:tRNA (guanine(37)-N1)-methyltransferase activity"/>
    <property type="evidence" value="ECO:0007669"/>
    <property type="project" value="UniProtKB-UniRule"/>
</dbReference>
<dbReference type="InterPro" id="IPR056744">
    <property type="entry name" value="TRM5/TYW2-like_N"/>
</dbReference>
<evidence type="ECO:0000259" key="11">
    <source>
        <dbReference type="PROSITE" id="PS51684"/>
    </source>
</evidence>
<name>A0A438GDP1_VITVI</name>
<evidence type="ECO:0000256" key="1">
    <source>
        <dbReference type="ARBA" id="ARBA00009775"/>
    </source>
</evidence>
<keyword evidence="3 10" id="KW-0489">Methyltransferase</keyword>
<evidence type="ECO:0000256" key="5">
    <source>
        <dbReference type="ARBA" id="ARBA00022691"/>
    </source>
</evidence>
<dbReference type="Pfam" id="PF02475">
    <property type="entry name" value="TRM5-TYW2_MTfase"/>
    <property type="match status" value="1"/>
</dbReference>
<dbReference type="EMBL" id="QGNW01000467">
    <property type="protein sequence ID" value="RVW70327.1"/>
    <property type="molecule type" value="Genomic_DNA"/>
</dbReference>
<evidence type="ECO:0000256" key="2">
    <source>
        <dbReference type="ARBA" id="ARBA00022490"/>
    </source>
</evidence>
<keyword evidence="4 10" id="KW-0808">Transferase</keyword>
<feature type="domain" description="SAM-dependent methyltransferase TRM5/TYW2-type" evidence="11">
    <location>
        <begin position="115"/>
        <end position="386"/>
    </location>
</feature>
<keyword evidence="2 10" id="KW-0963">Cytoplasm</keyword>
<comment type="similarity">
    <text evidence="1">Belongs to the class I-like SAM-binding methyltransferase superfamily. TRM5/TYW2 family.</text>
</comment>
<dbReference type="AlphaFoldDB" id="A0A438GDP1"/>
<evidence type="ECO:0000313" key="13">
    <source>
        <dbReference type="Proteomes" id="UP000288805"/>
    </source>
</evidence>
<dbReference type="InterPro" id="IPR030382">
    <property type="entry name" value="MeTrfase_TRM5/TYW2"/>
</dbReference>
<comment type="caution">
    <text evidence="10">Lacks conserved residue(s) required for the propagation of feature annotation.</text>
</comment>
<dbReference type="CDD" id="cd02440">
    <property type="entry name" value="AdoMet_MTases"/>
    <property type="match status" value="1"/>
</dbReference>
<reference evidence="12 13" key="1">
    <citation type="journal article" date="2018" name="PLoS Genet.">
        <title>Population sequencing reveals clonal diversity and ancestral inbreeding in the grapevine cultivar Chardonnay.</title>
        <authorList>
            <person name="Roach M.J."/>
            <person name="Johnson D.L."/>
            <person name="Bohlmann J."/>
            <person name="van Vuuren H.J."/>
            <person name="Jones S.J."/>
            <person name="Pretorius I.S."/>
            <person name="Schmidt S.A."/>
            <person name="Borneman A.R."/>
        </authorList>
    </citation>
    <scope>NUCLEOTIDE SEQUENCE [LARGE SCALE GENOMIC DNA]</scope>
    <source>
        <strain evidence="13">cv. Chardonnay</strain>
        <tissue evidence="12">Leaf</tissue>
    </source>
</reference>
<accession>A0A438GDP1</accession>
<dbReference type="GO" id="GO:0005759">
    <property type="term" value="C:mitochondrial matrix"/>
    <property type="evidence" value="ECO:0007669"/>
    <property type="project" value="UniProtKB-SubCell"/>
</dbReference>
<comment type="function">
    <text evidence="10">Specifically methylates the N1 position of guanosine-37 in various cytoplasmic and mitochondrial tRNAs. Methylation is not dependent on the nature of the nucleoside 5' of the target nucleoside. This is the first step in the biosynthesis of wybutosine (yW), a modified base adjacent to the anticodon of tRNAs and required for accurate decoding.</text>
</comment>
<comment type="subcellular location">
    <subcellularLocation>
        <location evidence="10">Mitochondrion matrix</location>
    </subcellularLocation>
    <subcellularLocation>
        <location evidence="10">Nucleus</location>
    </subcellularLocation>
    <subcellularLocation>
        <location evidence="10">Cytoplasm</location>
    </subcellularLocation>
    <text evidence="10">Predominantly in the mitochondria and in the nucleus.</text>
</comment>
<dbReference type="Gene3D" id="3.30.300.110">
    <property type="entry name" value="Met-10+ protein-like domains"/>
    <property type="match status" value="1"/>
</dbReference>
<dbReference type="PANTHER" id="PTHR23245:SF43">
    <property type="entry name" value="TRNA (GUANINE(37)-N1)-METHYLTRANSFERASE 2"/>
    <property type="match status" value="1"/>
</dbReference>
<keyword evidence="6 10" id="KW-0819">tRNA processing</keyword>
<organism evidence="12 13">
    <name type="scientific">Vitis vinifera</name>
    <name type="common">Grape</name>
    <dbReference type="NCBI Taxonomy" id="29760"/>
    <lineage>
        <taxon>Eukaryota</taxon>
        <taxon>Viridiplantae</taxon>
        <taxon>Streptophyta</taxon>
        <taxon>Embryophyta</taxon>
        <taxon>Tracheophyta</taxon>
        <taxon>Spermatophyta</taxon>
        <taxon>Magnoliopsida</taxon>
        <taxon>eudicotyledons</taxon>
        <taxon>Gunneridae</taxon>
        <taxon>Pentapetalae</taxon>
        <taxon>rosids</taxon>
        <taxon>Vitales</taxon>
        <taxon>Vitaceae</taxon>
        <taxon>Viteae</taxon>
        <taxon>Vitis</taxon>
    </lineage>
</organism>
<evidence type="ECO:0000313" key="12">
    <source>
        <dbReference type="EMBL" id="RVW70327.1"/>
    </source>
</evidence>
<dbReference type="InterPro" id="IPR025792">
    <property type="entry name" value="tRNA_Gua_MeTrfase_euk"/>
</dbReference>
<dbReference type="InterPro" id="IPR056743">
    <property type="entry name" value="TRM5-TYW2-like_MTfase"/>
</dbReference>
<keyword evidence="8 10" id="KW-0539">Nucleus</keyword>
<dbReference type="FunFam" id="3.30.300.110:FF:000001">
    <property type="entry name" value="tRNA (guanine(37)-N1)-methyltransferase"/>
    <property type="match status" value="1"/>
</dbReference>
<dbReference type="EC" id="2.1.1.228" evidence="10"/>
<dbReference type="Proteomes" id="UP000288805">
    <property type="component" value="Unassembled WGS sequence"/>
</dbReference>
<protein>
    <recommendedName>
        <fullName evidence="10">tRNA (guanine(37)-N1)-methyltransferase</fullName>
        <ecNumber evidence="10">2.1.1.228</ecNumber>
    </recommendedName>
    <alternativeName>
        <fullName evidence="10">M1G-methyltransferase</fullName>
    </alternativeName>
    <alternativeName>
        <fullName evidence="10">tRNA [GM37] methyltransferase</fullName>
    </alternativeName>
    <alternativeName>
        <fullName evidence="10">tRNA methyltransferase 5 homolog</fullName>
    </alternativeName>
</protein>
<dbReference type="Gene3D" id="3.40.50.150">
    <property type="entry name" value="Vaccinia Virus protein VP39"/>
    <property type="match status" value="1"/>
</dbReference>
<evidence type="ECO:0000256" key="7">
    <source>
        <dbReference type="ARBA" id="ARBA00023128"/>
    </source>
</evidence>
<comment type="subunit">
    <text evidence="10">Monomer.</text>
</comment>
<dbReference type="PANTHER" id="PTHR23245">
    <property type="entry name" value="TRNA METHYLTRANSFERASE"/>
    <property type="match status" value="1"/>
</dbReference>
<keyword evidence="5 10" id="KW-0949">S-adenosyl-L-methionine</keyword>
<feature type="binding site" evidence="10">
    <location>
        <begin position="252"/>
        <end position="253"/>
    </location>
    <ligand>
        <name>S-adenosyl-L-methionine</name>
        <dbReference type="ChEBI" id="CHEBI:59789"/>
    </ligand>
</feature>
<feature type="binding site" evidence="10">
    <location>
        <position position="303"/>
    </location>
    <ligand>
        <name>S-adenosyl-L-methionine</name>
        <dbReference type="ChEBI" id="CHEBI:59789"/>
    </ligand>
</feature>